<dbReference type="AlphaFoldDB" id="R6NF96"/>
<dbReference type="SUPFAM" id="SSF55874">
    <property type="entry name" value="ATPase domain of HSP90 chaperone/DNA topoisomerase II/histidine kinase"/>
    <property type="match status" value="1"/>
</dbReference>
<dbReference type="GO" id="GO:0004673">
    <property type="term" value="F:protein histidine kinase activity"/>
    <property type="evidence" value="ECO:0007669"/>
    <property type="project" value="UniProtKB-EC"/>
</dbReference>
<dbReference type="Gene3D" id="3.30.565.10">
    <property type="entry name" value="Histidine kinase-like ATPase, C-terminal domain"/>
    <property type="match status" value="1"/>
</dbReference>
<dbReference type="GO" id="GO:0000160">
    <property type="term" value="P:phosphorelay signal transduction system"/>
    <property type="evidence" value="ECO:0007669"/>
    <property type="project" value="UniProtKB-KW"/>
</dbReference>
<dbReference type="Proteomes" id="UP000018168">
    <property type="component" value="Unassembled WGS sequence"/>
</dbReference>
<dbReference type="PANTHER" id="PTHR34220:SF7">
    <property type="entry name" value="SENSOR HISTIDINE KINASE YPDA"/>
    <property type="match status" value="1"/>
</dbReference>
<dbReference type="Pfam" id="PF02518">
    <property type="entry name" value="HATPase_c"/>
    <property type="match status" value="1"/>
</dbReference>
<dbReference type="InterPro" id="IPR003594">
    <property type="entry name" value="HATPase_dom"/>
</dbReference>
<dbReference type="InterPro" id="IPR004358">
    <property type="entry name" value="Sig_transdc_His_kin-like_C"/>
</dbReference>
<dbReference type="InterPro" id="IPR036890">
    <property type="entry name" value="HATPase_C_sf"/>
</dbReference>
<dbReference type="PANTHER" id="PTHR34220">
    <property type="entry name" value="SENSOR HISTIDINE KINASE YPDA"/>
    <property type="match status" value="1"/>
</dbReference>
<evidence type="ECO:0000313" key="6">
    <source>
        <dbReference type="Proteomes" id="UP000018168"/>
    </source>
</evidence>
<dbReference type="EC" id="2.7.13.3" evidence="2"/>
<dbReference type="PRINTS" id="PR00344">
    <property type="entry name" value="BCTRLSENSOR"/>
</dbReference>
<evidence type="ECO:0000256" key="3">
    <source>
        <dbReference type="ARBA" id="ARBA00023012"/>
    </source>
</evidence>
<sequence length="133" mass="15052">MKNTFSCQIIVPPELLDCLIHKLIFQPFVENAILHGFEGVQQHHILIIEIQEKPKGLLNITIHDNGKGIEAAKVEEIKQGILPDNKSKNHLGMKNAIDRLKMYYGEDAEFIIESQEGKGTTIVIRIPKTQGRE</sequence>
<evidence type="ECO:0000256" key="1">
    <source>
        <dbReference type="ARBA" id="ARBA00000085"/>
    </source>
</evidence>
<accession>R6NF96</accession>
<reference evidence="5" key="1">
    <citation type="submission" date="2012-11" db="EMBL/GenBank/DDBJ databases">
        <title>Dependencies among metagenomic species, viruses, plasmids and units of genetic variation.</title>
        <authorList>
            <person name="Nielsen H.B."/>
            <person name="Almeida M."/>
            <person name="Juncker A.S."/>
            <person name="Rasmussen S."/>
            <person name="Li J."/>
            <person name="Sunagawa S."/>
            <person name="Plichta D."/>
            <person name="Gautier L."/>
            <person name="Le Chatelier E."/>
            <person name="Peletier E."/>
            <person name="Bonde I."/>
            <person name="Nielsen T."/>
            <person name="Manichanh C."/>
            <person name="Arumugam M."/>
            <person name="Batto J."/>
            <person name="Santos M.B.Q.D."/>
            <person name="Blom N."/>
            <person name="Borruel N."/>
            <person name="Burgdorf K.S."/>
            <person name="Boumezbeur F."/>
            <person name="Casellas F."/>
            <person name="Dore J."/>
            <person name="Guarner F."/>
            <person name="Hansen T."/>
            <person name="Hildebrand F."/>
            <person name="Kaas R.S."/>
            <person name="Kennedy S."/>
            <person name="Kristiansen K."/>
            <person name="Kultima J.R."/>
            <person name="Leonard P."/>
            <person name="Levenez F."/>
            <person name="Lund O."/>
            <person name="Moumen B."/>
            <person name="Le Paslier D."/>
            <person name="Pons N."/>
            <person name="Pedersen O."/>
            <person name="Prifti E."/>
            <person name="Qin J."/>
            <person name="Raes J."/>
            <person name="Tap J."/>
            <person name="Tims S."/>
            <person name="Ussery D.W."/>
            <person name="Yamada T."/>
            <person name="MetaHit consortium"/>
            <person name="Renault P."/>
            <person name="Sicheritz-Ponten T."/>
            <person name="Bork P."/>
            <person name="Wang J."/>
            <person name="Brunak S."/>
            <person name="Ehrlich S.D."/>
        </authorList>
    </citation>
    <scope>NUCLEOTIDE SEQUENCE [LARGE SCALE GENOMIC DNA]</scope>
</reference>
<dbReference type="EMBL" id="CBEP010000089">
    <property type="protein sequence ID" value="CDC04896.1"/>
    <property type="molecule type" value="Genomic_DNA"/>
</dbReference>
<evidence type="ECO:0000256" key="2">
    <source>
        <dbReference type="ARBA" id="ARBA00012438"/>
    </source>
</evidence>
<keyword evidence="3" id="KW-0902">Two-component regulatory system</keyword>
<evidence type="ECO:0000313" key="5">
    <source>
        <dbReference type="EMBL" id="CDC04896.1"/>
    </source>
</evidence>
<dbReference type="InterPro" id="IPR050640">
    <property type="entry name" value="Bact_2-comp_sensor_kinase"/>
</dbReference>
<protein>
    <recommendedName>
        <fullName evidence="2">histidine kinase</fullName>
        <ecNumber evidence="2">2.7.13.3</ecNumber>
    </recommendedName>
</protein>
<proteinExistence type="predicted"/>
<gene>
    <name evidence="5" type="ORF">BN578_00428</name>
</gene>
<evidence type="ECO:0000259" key="4">
    <source>
        <dbReference type="Pfam" id="PF02518"/>
    </source>
</evidence>
<organism evidence="5 6">
    <name type="scientific">[Clostridium] leptum CAG:27</name>
    <dbReference type="NCBI Taxonomy" id="1263068"/>
    <lineage>
        <taxon>Bacteria</taxon>
        <taxon>Bacillati</taxon>
        <taxon>Bacillota</taxon>
        <taxon>Clostridia</taxon>
        <taxon>Eubacteriales</taxon>
        <taxon>Oscillospiraceae</taxon>
        <taxon>Oscillospiraceae incertae sedis</taxon>
    </lineage>
</organism>
<feature type="domain" description="Histidine kinase/HSP90-like ATPase" evidence="4">
    <location>
        <begin position="23"/>
        <end position="129"/>
    </location>
</feature>
<name>R6NF96_9FIRM</name>
<comment type="caution">
    <text evidence="5">The sequence shown here is derived from an EMBL/GenBank/DDBJ whole genome shotgun (WGS) entry which is preliminary data.</text>
</comment>
<comment type="catalytic activity">
    <reaction evidence="1">
        <text>ATP + protein L-histidine = ADP + protein N-phospho-L-histidine.</text>
        <dbReference type="EC" id="2.7.13.3"/>
    </reaction>
</comment>